<protein>
    <submittedName>
        <fullName evidence="1">Uncharacterized protein</fullName>
    </submittedName>
</protein>
<keyword evidence="2" id="KW-1185">Reference proteome</keyword>
<comment type="caution">
    <text evidence="1">The sequence shown here is derived from an EMBL/GenBank/DDBJ whole genome shotgun (WGS) entry which is preliminary data.</text>
</comment>
<reference evidence="1 2" key="2">
    <citation type="submission" date="2018-03" db="EMBL/GenBank/DDBJ databases">
        <title>The ancient ancestry and fast evolution of plastids.</title>
        <authorList>
            <person name="Moore K.R."/>
            <person name="Magnabosco C."/>
            <person name="Momper L."/>
            <person name="Gold D.A."/>
            <person name="Bosak T."/>
            <person name="Fournier G.P."/>
        </authorList>
    </citation>
    <scope>NUCLEOTIDE SEQUENCE [LARGE SCALE GENOMIC DNA]</scope>
    <source>
        <strain evidence="1 2">ULC007</strain>
    </source>
</reference>
<organism evidence="1 2">
    <name type="scientific">Phormidesmis priestleyi ULC007</name>
    <dbReference type="NCBI Taxonomy" id="1920490"/>
    <lineage>
        <taxon>Bacteria</taxon>
        <taxon>Bacillati</taxon>
        <taxon>Cyanobacteriota</taxon>
        <taxon>Cyanophyceae</taxon>
        <taxon>Leptolyngbyales</taxon>
        <taxon>Leptolyngbyaceae</taxon>
        <taxon>Phormidesmis</taxon>
    </lineage>
</organism>
<sequence>MALASIDEWVIGFAKLRRIASNLKLRWVQTNLRLLLLSVIAKLIMGRLITMLAIQNSTTYCIATQRSIYVWGEVAAIASLSMPQERDA</sequence>
<name>A0A2T1DFU3_9CYAN</name>
<evidence type="ECO:0000313" key="2">
    <source>
        <dbReference type="Proteomes" id="UP000238634"/>
    </source>
</evidence>
<evidence type="ECO:0000313" key="1">
    <source>
        <dbReference type="EMBL" id="PSB19314.1"/>
    </source>
</evidence>
<gene>
    <name evidence="1" type="ORF">C7B65_12160</name>
</gene>
<reference evidence="1 2" key="1">
    <citation type="submission" date="2018-02" db="EMBL/GenBank/DDBJ databases">
        <authorList>
            <person name="Cohen D.B."/>
            <person name="Kent A.D."/>
        </authorList>
    </citation>
    <scope>NUCLEOTIDE SEQUENCE [LARGE SCALE GENOMIC DNA]</scope>
    <source>
        <strain evidence="1 2">ULC007</strain>
    </source>
</reference>
<accession>A0A2T1DFU3</accession>
<proteinExistence type="predicted"/>
<dbReference type="Proteomes" id="UP000238634">
    <property type="component" value="Unassembled WGS sequence"/>
</dbReference>
<dbReference type="EMBL" id="PVWG01000011">
    <property type="protein sequence ID" value="PSB19314.1"/>
    <property type="molecule type" value="Genomic_DNA"/>
</dbReference>
<dbReference type="AlphaFoldDB" id="A0A2T1DFU3"/>